<dbReference type="NCBIfam" id="TIGR02937">
    <property type="entry name" value="sigma70-ECF"/>
    <property type="match status" value="1"/>
</dbReference>
<dbReference type="AlphaFoldDB" id="A0A7Y2E6F5"/>
<dbReference type="PIRSF" id="PIRSF000770">
    <property type="entry name" value="RNA_pol_sigma-SigE/K"/>
    <property type="match status" value="1"/>
</dbReference>
<dbReference type="CDD" id="cd06171">
    <property type="entry name" value="Sigma70_r4"/>
    <property type="match status" value="1"/>
</dbReference>
<dbReference type="Pfam" id="PF04545">
    <property type="entry name" value="Sigma70_r4"/>
    <property type="match status" value="1"/>
</dbReference>
<name>A0A7Y2E6F5_UNCEI</name>
<dbReference type="PRINTS" id="PR00046">
    <property type="entry name" value="SIGMA70FCT"/>
</dbReference>
<evidence type="ECO:0000256" key="2">
    <source>
        <dbReference type="ARBA" id="ARBA00023082"/>
    </source>
</evidence>
<keyword evidence="4" id="KW-0804">Transcription</keyword>
<dbReference type="GO" id="GO:0003899">
    <property type="term" value="F:DNA-directed RNA polymerase activity"/>
    <property type="evidence" value="ECO:0007669"/>
    <property type="project" value="InterPro"/>
</dbReference>
<dbReference type="NCBIfam" id="NF005413">
    <property type="entry name" value="PRK06986.1"/>
    <property type="match status" value="1"/>
</dbReference>
<dbReference type="Proteomes" id="UP000547674">
    <property type="component" value="Unassembled WGS sequence"/>
</dbReference>
<feature type="domain" description="RNA polymerase sigma-70" evidence="5">
    <location>
        <begin position="62"/>
        <end position="75"/>
    </location>
</feature>
<dbReference type="NCBIfam" id="TIGR02479">
    <property type="entry name" value="FliA_WhiG"/>
    <property type="match status" value="1"/>
</dbReference>
<gene>
    <name evidence="6" type="ORF">HKN21_04720</name>
</gene>
<accession>A0A7Y2E6F5</accession>
<dbReference type="InterPro" id="IPR012845">
    <property type="entry name" value="RNA_pol_sigma_FliA_WhiG"/>
</dbReference>
<keyword evidence="3" id="KW-0238">DNA-binding</keyword>
<dbReference type="PANTHER" id="PTHR30385:SF7">
    <property type="entry name" value="RNA POLYMERASE SIGMA FACTOR FLIA"/>
    <property type="match status" value="1"/>
</dbReference>
<dbReference type="Gene3D" id="1.10.1740.10">
    <property type="match status" value="1"/>
</dbReference>
<dbReference type="GO" id="GO:0003677">
    <property type="term" value="F:DNA binding"/>
    <property type="evidence" value="ECO:0007669"/>
    <property type="project" value="UniProtKB-KW"/>
</dbReference>
<dbReference type="PANTHER" id="PTHR30385">
    <property type="entry name" value="SIGMA FACTOR F FLAGELLAR"/>
    <property type="match status" value="1"/>
</dbReference>
<sequence length="263" mass="29671">MGYGSGGSAPLNPITEKLWNEFIATGDSQVRHHLLDQYLGLVHHAARELRRRFPNSPLELEDLISSGTIGLVQALESFDPTLGFTFSTFAMPRIQGAMMDELRSLDWVPRSVREQKRRHRAALDALRQEYGREPEAKEVADYLGVDVESYHRQRSLGQDRSVIPINPTEGDQEVMSLAETLSNPTETDPSDDFDDNQTMTQLGSLLAGLAKRDRLILSLSFYEKLTLTEIGDILHLSESRVSRLRAQALQRLRERVNLEDKAA</sequence>
<keyword evidence="2" id="KW-0731">Sigma factor</keyword>
<evidence type="ECO:0000256" key="4">
    <source>
        <dbReference type="ARBA" id="ARBA00023163"/>
    </source>
</evidence>
<dbReference type="InterPro" id="IPR007630">
    <property type="entry name" value="RNA_pol_sigma70_r4"/>
</dbReference>
<evidence type="ECO:0000313" key="6">
    <source>
        <dbReference type="EMBL" id="NNF06041.1"/>
    </source>
</evidence>
<evidence type="ECO:0000313" key="7">
    <source>
        <dbReference type="Proteomes" id="UP000547674"/>
    </source>
</evidence>
<proteinExistence type="predicted"/>
<dbReference type="InterPro" id="IPR013325">
    <property type="entry name" value="RNA_pol_sigma_r2"/>
</dbReference>
<dbReference type="PROSITE" id="PS00715">
    <property type="entry name" value="SIGMA70_1"/>
    <property type="match status" value="1"/>
</dbReference>
<dbReference type="SUPFAM" id="SSF88659">
    <property type="entry name" value="Sigma3 and sigma4 domains of RNA polymerase sigma factors"/>
    <property type="match status" value="2"/>
</dbReference>
<dbReference type="GO" id="GO:0006352">
    <property type="term" value="P:DNA-templated transcription initiation"/>
    <property type="evidence" value="ECO:0007669"/>
    <property type="project" value="InterPro"/>
</dbReference>
<dbReference type="SUPFAM" id="SSF88946">
    <property type="entry name" value="Sigma2 domain of RNA polymerase sigma factors"/>
    <property type="match status" value="1"/>
</dbReference>
<dbReference type="InterPro" id="IPR007627">
    <property type="entry name" value="RNA_pol_sigma70_r2"/>
</dbReference>
<keyword evidence="1" id="KW-0805">Transcription regulation</keyword>
<evidence type="ECO:0000256" key="1">
    <source>
        <dbReference type="ARBA" id="ARBA00023015"/>
    </source>
</evidence>
<evidence type="ECO:0000259" key="5">
    <source>
        <dbReference type="PROSITE" id="PS00715"/>
    </source>
</evidence>
<dbReference type="GO" id="GO:0016987">
    <property type="term" value="F:sigma factor activity"/>
    <property type="evidence" value="ECO:0007669"/>
    <property type="project" value="UniProtKB-KW"/>
</dbReference>
<evidence type="ECO:0000256" key="3">
    <source>
        <dbReference type="ARBA" id="ARBA00023125"/>
    </source>
</evidence>
<dbReference type="Gene3D" id="1.20.140.160">
    <property type="match status" value="1"/>
</dbReference>
<dbReference type="InterPro" id="IPR013324">
    <property type="entry name" value="RNA_pol_sigma_r3/r4-like"/>
</dbReference>
<dbReference type="EMBL" id="JABDJR010000174">
    <property type="protein sequence ID" value="NNF06041.1"/>
    <property type="molecule type" value="Genomic_DNA"/>
</dbReference>
<protein>
    <submittedName>
        <fullName evidence="6">FliA/WhiG family RNA polymerase sigma factor</fullName>
    </submittedName>
</protein>
<comment type="caution">
    <text evidence="6">The sequence shown here is derived from an EMBL/GenBank/DDBJ whole genome shotgun (WGS) entry which is preliminary data.</text>
</comment>
<dbReference type="InterPro" id="IPR000943">
    <property type="entry name" value="RNA_pol_sigma70"/>
</dbReference>
<organism evidence="6 7">
    <name type="scientific">Eiseniibacteriota bacterium</name>
    <dbReference type="NCBI Taxonomy" id="2212470"/>
    <lineage>
        <taxon>Bacteria</taxon>
        <taxon>Candidatus Eiseniibacteriota</taxon>
    </lineage>
</organism>
<reference evidence="6 7" key="1">
    <citation type="submission" date="2020-03" db="EMBL/GenBank/DDBJ databases">
        <title>Metabolic flexibility allows generalist bacteria to become dominant in a frequently disturbed ecosystem.</title>
        <authorList>
            <person name="Chen Y.-J."/>
            <person name="Leung P.M."/>
            <person name="Bay S.K."/>
            <person name="Hugenholtz P."/>
            <person name="Kessler A.J."/>
            <person name="Shelley G."/>
            <person name="Waite D.W."/>
            <person name="Cook P.L."/>
            <person name="Greening C."/>
        </authorList>
    </citation>
    <scope>NUCLEOTIDE SEQUENCE [LARGE SCALE GENOMIC DNA]</scope>
    <source>
        <strain evidence="6">SS_bin_28</strain>
    </source>
</reference>
<dbReference type="Pfam" id="PF04542">
    <property type="entry name" value="Sigma70_r2"/>
    <property type="match status" value="1"/>
</dbReference>
<dbReference type="InterPro" id="IPR014284">
    <property type="entry name" value="RNA_pol_sigma-70_dom"/>
</dbReference>